<dbReference type="EMBL" id="BNAR01000005">
    <property type="protein sequence ID" value="GHH42213.1"/>
    <property type="molecule type" value="Genomic_DNA"/>
</dbReference>
<dbReference type="Gene3D" id="3.40.50.300">
    <property type="entry name" value="P-loop containing nucleotide triphosphate hydrolases"/>
    <property type="match status" value="1"/>
</dbReference>
<sequence>MDQRANFSAATKKLLAARAGYQCSVLNCGRLTVGPGPGAADVVYTGMAAHILAAAPDGPRGTGGLSATERSSAENGIWCCYAHGKAIDTDDGRLYSTEELRAWKRLHEARKAAEVHGMAVDRFGLVESISVNSGPGCLSGRTFELSMRNVISGPNGSGKTVLARLIDSVANPDQVAEMSRSRDVDIAVRWFDPATHEVATTGRSGDVRHVLDGQRVPYVARPYKTIMLQSRRVPTSLVALAQVFDLNATALKALLEELPAVSDIVKDVSVTESAVSFVMDVNGRTINSTSDVRKQPNHNWLLHLELAVTHAKHHAQVEPTFLLVDEFLDHCYPELQLFALERVGRAAEHAQVAIITHSPTLVGECQRGWKLTMLESQYGRHSFGRDQPIDFEVN</sequence>
<reference evidence="2" key="1">
    <citation type="journal article" date="2019" name="Int. J. Syst. Evol. Microbiol.">
        <title>The Global Catalogue of Microorganisms (GCM) 10K type strain sequencing project: providing services to taxonomists for standard genome sequencing and annotation.</title>
        <authorList>
            <consortium name="The Broad Institute Genomics Platform"/>
            <consortium name="The Broad Institute Genome Sequencing Center for Infectious Disease"/>
            <person name="Wu L."/>
            <person name="Ma J."/>
        </authorList>
    </citation>
    <scope>NUCLEOTIDE SEQUENCE [LARGE SCALE GENOMIC DNA]</scope>
    <source>
        <strain evidence="2">CGMCC 4.7367</strain>
    </source>
</reference>
<organism evidence="1 2">
    <name type="scientific">Lentzea cavernae</name>
    <dbReference type="NCBI Taxonomy" id="2020703"/>
    <lineage>
        <taxon>Bacteria</taxon>
        <taxon>Bacillati</taxon>
        <taxon>Actinomycetota</taxon>
        <taxon>Actinomycetes</taxon>
        <taxon>Pseudonocardiales</taxon>
        <taxon>Pseudonocardiaceae</taxon>
        <taxon>Lentzea</taxon>
    </lineage>
</organism>
<proteinExistence type="predicted"/>
<dbReference type="RefSeq" id="WP_191299277.1">
    <property type="nucleotide sequence ID" value="NZ_BNAR01000005.1"/>
</dbReference>
<dbReference type="InterPro" id="IPR027417">
    <property type="entry name" value="P-loop_NTPase"/>
</dbReference>
<dbReference type="Proteomes" id="UP000605568">
    <property type="component" value="Unassembled WGS sequence"/>
</dbReference>
<dbReference type="SUPFAM" id="SSF52540">
    <property type="entry name" value="P-loop containing nucleoside triphosphate hydrolases"/>
    <property type="match status" value="1"/>
</dbReference>
<keyword evidence="2" id="KW-1185">Reference proteome</keyword>
<evidence type="ECO:0000313" key="1">
    <source>
        <dbReference type="EMBL" id="GHH42213.1"/>
    </source>
</evidence>
<name>A0ABQ3MG84_9PSEU</name>
<gene>
    <name evidence="1" type="ORF">GCM10017774_38190</name>
</gene>
<protein>
    <recommendedName>
        <fullName evidence="3">AAA domain-containing protein, AbiEii toxin, Type IV TA system</fullName>
    </recommendedName>
</protein>
<evidence type="ECO:0008006" key="3">
    <source>
        <dbReference type="Google" id="ProtNLM"/>
    </source>
</evidence>
<accession>A0ABQ3MG84</accession>
<evidence type="ECO:0000313" key="2">
    <source>
        <dbReference type="Proteomes" id="UP000605568"/>
    </source>
</evidence>
<comment type="caution">
    <text evidence="1">The sequence shown here is derived from an EMBL/GenBank/DDBJ whole genome shotgun (WGS) entry which is preliminary data.</text>
</comment>